<dbReference type="InterPro" id="IPR017900">
    <property type="entry name" value="4Fe4S_Fe_S_CS"/>
</dbReference>
<keyword evidence="4" id="KW-0411">Iron-sulfur</keyword>
<feature type="domain" description="4Fe-4S ferredoxin-type" evidence="5">
    <location>
        <begin position="98"/>
        <end position="125"/>
    </location>
</feature>
<dbReference type="Proteomes" id="UP000004793">
    <property type="component" value="Chromosome"/>
</dbReference>
<dbReference type="InterPro" id="IPR050572">
    <property type="entry name" value="Fe-S_Ferredoxin"/>
</dbReference>
<dbReference type="GO" id="GO:0051539">
    <property type="term" value="F:4 iron, 4 sulfur cluster binding"/>
    <property type="evidence" value="ECO:0007669"/>
    <property type="project" value="UniProtKB-KW"/>
</dbReference>
<keyword evidence="3" id="KW-0408">Iron</keyword>
<dbReference type="EMBL" id="AP012051">
    <property type="protein sequence ID" value="BAL80411.1"/>
    <property type="molecule type" value="Genomic_DNA"/>
</dbReference>
<gene>
    <name evidence="6" type="ordered locus">CSE_02850</name>
</gene>
<accession>A0A7U6GDJ8</accession>
<dbReference type="RefSeq" id="WP_014452818.1">
    <property type="nucleotide sequence ID" value="NC_017096.1"/>
</dbReference>
<dbReference type="Pfam" id="PF14697">
    <property type="entry name" value="Fer4_21"/>
    <property type="match status" value="1"/>
</dbReference>
<evidence type="ECO:0000313" key="6">
    <source>
        <dbReference type="EMBL" id="BAL80411.1"/>
    </source>
</evidence>
<dbReference type="PANTHER" id="PTHR43687:SF1">
    <property type="entry name" value="FERREDOXIN III"/>
    <property type="match status" value="1"/>
</dbReference>
<sequence>MRYILNGVGPHKRRQGRGYGRGLRLGHGRGMGYGRMFLSNQPEVKSETPRIMTEKNIENSPINTQTSTKKANVNVARCVGCGICANVCNFGAISIINRIAKIDREKCTGCGECVQVCPRNAISLN</sequence>
<organism evidence="6 7">
    <name type="scientific">Caldisericum exile (strain DSM 21853 / NBRC 104410 / AZM16c01)</name>
    <dbReference type="NCBI Taxonomy" id="511051"/>
    <lineage>
        <taxon>Bacteria</taxon>
        <taxon>Pseudomonadati</taxon>
        <taxon>Caldisericota/Cryosericota group</taxon>
        <taxon>Caldisericota</taxon>
        <taxon>Caldisericia</taxon>
        <taxon>Caldisericales</taxon>
        <taxon>Caldisericaceae</taxon>
        <taxon>Caldisericum</taxon>
    </lineage>
</organism>
<dbReference type="AlphaFoldDB" id="A0A7U6GDJ8"/>
<dbReference type="KEGG" id="cex:CSE_02850"/>
<evidence type="ECO:0000256" key="4">
    <source>
        <dbReference type="ARBA" id="ARBA00023014"/>
    </source>
</evidence>
<evidence type="ECO:0000256" key="3">
    <source>
        <dbReference type="ARBA" id="ARBA00023004"/>
    </source>
</evidence>
<dbReference type="InterPro" id="IPR017896">
    <property type="entry name" value="4Fe4S_Fe-S-bd"/>
</dbReference>
<name>A0A7U6GDJ8_CALEA</name>
<dbReference type="GO" id="GO:0046872">
    <property type="term" value="F:metal ion binding"/>
    <property type="evidence" value="ECO:0007669"/>
    <property type="project" value="UniProtKB-KW"/>
</dbReference>
<keyword evidence="7" id="KW-1185">Reference proteome</keyword>
<feature type="domain" description="4Fe-4S ferredoxin-type" evidence="5">
    <location>
        <begin position="69"/>
        <end position="97"/>
    </location>
</feature>
<evidence type="ECO:0000259" key="5">
    <source>
        <dbReference type="PROSITE" id="PS51379"/>
    </source>
</evidence>
<evidence type="ECO:0000313" key="7">
    <source>
        <dbReference type="Proteomes" id="UP000004793"/>
    </source>
</evidence>
<protein>
    <submittedName>
        <fullName evidence="6">Ferredoxin</fullName>
    </submittedName>
</protein>
<dbReference type="PROSITE" id="PS00198">
    <property type="entry name" value="4FE4S_FER_1"/>
    <property type="match status" value="1"/>
</dbReference>
<dbReference type="PROSITE" id="PS51379">
    <property type="entry name" value="4FE4S_FER_2"/>
    <property type="match status" value="2"/>
</dbReference>
<evidence type="ECO:0000256" key="2">
    <source>
        <dbReference type="ARBA" id="ARBA00022723"/>
    </source>
</evidence>
<reference evidence="6 7" key="1">
    <citation type="submission" date="2011-01" db="EMBL/GenBank/DDBJ databases">
        <title>Whole genome sequence of Caldisericum exile AZM16c01.</title>
        <authorList>
            <person name="Narita-Yamada S."/>
            <person name="Kawakoshi A."/>
            <person name="Nakamura S."/>
            <person name="Sasagawa M."/>
            <person name="Fukada J."/>
            <person name="Sekine M."/>
            <person name="Kato Y."/>
            <person name="Fukai R."/>
            <person name="Sasaki K."/>
            <person name="Hanamaki A."/>
            <person name="Narita H."/>
            <person name="Konno Y."/>
            <person name="Mori K."/>
            <person name="Yamazaki S."/>
            <person name="Suzuki K."/>
            <person name="Fujita N."/>
        </authorList>
    </citation>
    <scope>NUCLEOTIDE SEQUENCE [LARGE SCALE GENOMIC DNA]</scope>
    <source>
        <strain evidence="7">DSM 21853 / NBRC 104410 / AZM16c01</strain>
    </source>
</reference>
<dbReference type="PANTHER" id="PTHR43687">
    <property type="entry name" value="ADENYLYLSULFATE REDUCTASE, BETA SUBUNIT"/>
    <property type="match status" value="1"/>
</dbReference>
<dbReference type="SUPFAM" id="SSF54862">
    <property type="entry name" value="4Fe-4S ferredoxins"/>
    <property type="match status" value="1"/>
</dbReference>
<dbReference type="OrthoDB" id="9810688at2"/>
<keyword evidence="2" id="KW-0479">Metal-binding</keyword>
<dbReference type="Gene3D" id="3.30.70.20">
    <property type="match status" value="2"/>
</dbReference>
<proteinExistence type="predicted"/>
<keyword evidence="1" id="KW-0004">4Fe-4S</keyword>
<evidence type="ECO:0000256" key="1">
    <source>
        <dbReference type="ARBA" id="ARBA00022485"/>
    </source>
</evidence>